<dbReference type="RefSeq" id="WP_266597614.1">
    <property type="nucleotide sequence ID" value="NZ_JAPHNL010000057.1"/>
</dbReference>
<evidence type="ECO:0008006" key="3">
    <source>
        <dbReference type="Google" id="ProtNLM"/>
    </source>
</evidence>
<keyword evidence="2" id="KW-1185">Reference proteome</keyword>
<name>A0ABT3TU89_9ACTN</name>
<organism evidence="1 2">
    <name type="scientific">Streptomyces beihaiensis</name>
    <dbReference type="NCBI Taxonomy" id="2984495"/>
    <lineage>
        <taxon>Bacteria</taxon>
        <taxon>Bacillati</taxon>
        <taxon>Actinomycetota</taxon>
        <taxon>Actinomycetes</taxon>
        <taxon>Kitasatosporales</taxon>
        <taxon>Streptomycetaceae</taxon>
        <taxon>Streptomyces</taxon>
    </lineage>
</organism>
<comment type="caution">
    <text evidence="1">The sequence shown here is derived from an EMBL/GenBank/DDBJ whole genome shotgun (WGS) entry which is preliminary data.</text>
</comment>
<proteinExistence type="predicted"/>
<dbReference type="EMBL" id="JAPHNL010000057">
    <property type="protein sequence ID" value="MCX3059650.1"/>
    <property type="molecule type" value="Genomic_DNA"/>
</dbReference>
<reference evidence="1" key="1">
    <citation type="submission" date="2022-10" db="EMBL/GenBank/DDBJ databases">
        <title>Streptomyces beihaiensis sp. nov., a chitin degrading actinobacterium, isolated from shrimp pond soil.</title>
        <authorList>
            <person name="Xie J."/>
            <person name="Shen N."/>
        </authorList>
    </citation>
    <scope>NUCLEOTIDE SEQUENCE</scope>
    <source>
        <strain evidence="1">GXMU-J5</strain>
    </source>
</reference>
<protein>
    <recommendedName>
        <fullName evidence="3">Integrase</fullName>
    </recommendedName>
</protein>
<gene>
    <name evidence="1" type="ORF">OFY01_07680</name>
</gene>
<evidence type="ECO:0000313" key="2">
    <source>
        <dbReference type="Proteomes" id="UP001163064"/>
    </source>
</evidence>
<accession>A0ABT3TU89</accession>
<dbReference type="Proteomes" id="UP001163064">
    <property type="component" value="Unassembled WGS sequence"/>
</dbReference>
<evidence type="ECO:0000313" key="1">
    <source>
        <dbReference type="EMBL" id="MCX3059650.1"/>
    </source>
</evidence>
<sequence>MRGRPAALPMAGYQAPARVLLDEGRCTVRVISEDGCTSKDFDFTVMPVARALQVALAEAFDRRTGPSGTCKSISSANGCYYGLRTFTEYLSTLPSPPSGPAELRPGHLEGYRAKYAGQRTLAQRVNGVKRTLRAVTGVSDAFTVALRGGGIVRDRSPKVPSYRPEEFRLIMAAARREARATAARIREHRQLLDQWRCGAVDSGREPDRWQLGQALDHVETAGDVPRRLCRNGYRYLPHDLAKRWSVGDLIAMVHLTWCDAMPFVVLLAGLTGQNGSTIIDAPAAVHRPDGGAGGTPNAIVELVKPRRGHRSHMPVVLADLPDWLSTGEDDEGPGQPVSARDELHTPLGVFLLVRELTEPVRRITGTDRLMAVRQRKGFRTGRPLSPGTLGTAIADWSHRAGLGSVSSPVAALPRGGEVSLPRLRMTVLEQRQQAIAHTDEVLVNEYLGRDRGNIGAYQQVVSRALEEQVSRAKASALMPVLTADEVELAREHPETVAARHGMDSAVLKQMLSGELDTVLGACTDHHGGPHSPPGQPCRASFMRCLECPCARATPRHLPVQILVLDGLEAHRAETPPARWAQRFALPHAQLAELISRHPPAAVTRAREQPTPADRRLVERFLARELDHS</sequence>